<name>A0A9P9DA48_9HYPO</name>
<dbReference type="InterPro" id="IPR013154">
    <property type="entry name" value="ADH-like_N"/>
</dbReference>
<dbReference type="InterPro" id="IPR036291">
    <property type="entry name" value="NAD(P)-bd_dom_sf"/>
</dbReference>
<proteinExistence type="predicted"/>
<dbReference type="Proteomes" id="UP000717696">
    <property type="component" value="Unassembled WGS sequence"/>
</dbReference>
<feature type="domain" description="Alcohol dehydrogenase-like N-terminal" evidence="1">
    <location>
        <begin position="5"/>
        <end position="64"/>
    </location>
</feature>
<dbReference type="Gene3D" id="3.90.180.10">
    <property type="entry name" value="Medium-chain alcohol dehydrogenases, catalytic domain"/>
    <property type="match status" value="1"/>
</dbReference>
<dbReference type="Gene3D" id="3.40.50.720">
    <property type="entry name" value="NAD(P)-binding Rossmann-like Domain"/>
    <property type="match status" value="1"/>
</dbReference>
<dbReference type="InterPro" id="IPR050700">
    <property type="entry name" value="YIM1/Zinc_Alcohol_DH_Fams"/>
</dbReference>
<dbReference type="SUPFAM" id="SSF50129">
    <property type="entry name" value="GroES-like"/>
    <property type="match status" value="1"/>
</dbReference>
<reference evidence="2" key="1">
    <citation type="journal article" date="2021" name="Nat. Commun.">
        <title>Genetic determinants of endophytism in the Arabidopsis root mycobiome.</title>
        <authorList>
            <person name="Mesny F."/>
            <person name="Miyauchi S."/>
            <person name="Thiergart T."/>
            <person name="Pickel B."/>
            <person name="Atanasova L."/>
            <person name="Karlsson M."/>
            <person name="Huettel B."/>
            <person name="Barry K.W."/>
            <person name="Haridas S."/>
            <person name="Chen C."/>
            <person name="Bauer D."/>
            <person name="Andreopoulos W."/>
            <person name="Pangilinan J."/>
            <person name="LaButti K."/>
            <person name="Riley R."/>
            <person name="Lipzen A."/>
            <person name="Clum A."/>
            <person name="Drula E."/>
            <person name="Henrissat B."/>
            <person name="Kohler A."/>
            <person name="Grigoriev I.V."/>
            <person name="Martin F.M."/>
            <person name="Hacquard S."/>
        </authorList>
    </citation>
    <scope>NUCLEOTIDE SEQUENCE</scope>
    <source>
        <strain evidence="2">MPI-CAGE-AT-0021</strain>
    </source>
</reference>
<keyword evidence="3" id="KW-1185">Reference proteome</keyword>
<dbReference type="EMBL" id="JAGMUU010000039">
    <property type="protein sequence ID" value="KAH7115389.1"/>
    <property type="molecule type" value="Genomic_DNA"/>
</dbReference>
<dbReference type="PANTHER" id="PTHR11695">
    <property type="entry name" value="ALCOHOL DEHYDROGENASE RELATED"/>
    <property type="match status" value="1"/>
</dbReference>
<evidence type="ECO:0000313" key="2">
    <source>
        <dbReference type="EMBL" id="KAH7115389.1"/>
    </source>
</evidence>
<sequence length="148" mass="15114">SRALTQFPKTPGTDFSGRVVAVAEDFDDLKPGDAVLGRVLAGRRGGTLGEFVVVRRDACAAMPEGMGWDEAAGAPTAMEEPPRVFINGGSGGVGLFRIQVAKAPGCRVTASCSTVKAALCRSAGADAVIDAPAVQGRLKATPGRGNCR</sequence>
<comment type="caution">
    <text evidence="2">The sequence shown here is derived from an EMBL/GenBank/DDBJ whole genome shotgun (WGS) entry which is preliminary data.</text>
</comment>
<dbReference type="GO" id="GO:0005739">
    <property type="term" value="C:mitochondrion"/>
    <property type="evidence" value="ECO:0007669"/>
    <property type="project" value="TreeGrafter"/>
</dbReference>
<dbReference type="PANTHER" id="PTHR11695:SF294">
    <property type="entry name" value="RETICULON-4-INTERACTING PROTEIN 1, MITOCHONDRIAL"/>
    <property type="match status" value="1"/>
</dbReference>
<protein>
    <submittedName>
        <fullName evidence="2">Reticulon-4-interacting protein</fullName>
    </submittedName>
</protein>
<dbReference type="SUPFAM" id="SSF51735">
    <property type="entry name" value="NAD(P)-binding Rossmann-fold domains"/>
    <property type="match status" value="1"/>
</dbReference>
<gene>
    <name evidence="2" type="ORF">B0J13DRAFT_459894</name>
</gene>
<evidence type="ECO:0000313" key="3">
    <source>
        <dbReference type="Proteomes" id="UP000717696"/>
    </source>
</evidence>
<dbReference type="OrthoDB" id="201656at2759"/>
<dbReference type="AlphaFoldDB" id="A0A9P9DA48"/>
<dbReference type="InterPro" id="IPR011032">
    <property type="entry name" value="GroES-like_sf"/>
</dbReference>
<accession>A0A9P9DA48</accession>
<feature type="non-terminal residue" evidence="2">
    <location>
        <position position="1"/>
    </location>
</feature>
<dbReference type="Pfam" id="PF08240">
    <property type="entry name" value="ADH_N"/>
    <property type="match status" value="1"/>
</dbReference>
<evidence type="ECO:0000259" key="1">
    <source>
        <dbReference type="Pfam" id="PF08240"/>
    </source>
</evidence>
<organism evidence="2 3">
    <name type="scientific">Dactylonectria estremocensis</name>
    <dbReference type="NCBI Taxonomy" id="1079267"/>
    <lineage>
        <taxon>Eukaryota</taxon>
        <taxon>Fungi</taxon>
        <taxon>Dikarya</taxon>
        <taxon>Ascomycota</taxon>
        <taxon>Pezizomycotina</taxon>
        <taxon>Sordariomycetes</taxon>
        <taxon>Hypocreomycetidae</taxon>
        <taxon>Hypocreales</taxon>
        <taxon>Nectriaceae</taxon>
        <taxon>Dactylonectria</taxon>
    </lineage>
</organism>